<reference evidence="2" key="1">
    <citation type="journal article" date="2022" name="Int. J. Mol. Sci.">
        <title>Draft Genome of Tanacetum Coccineum: Genomic Comparison of Closely Related Tanacetum-Family Plants.</title>
        <authorList>
            <person name="Yamashiro T."/>
            <person name="Shiraishi A."/>
            <person name="Nakayama K."/>
            <person name="Satake H."/>
        </authorList>
    </citation>
    <scope>NUCLEOTIDE SEQUENCE</scope>
</reference>
<comment type="caution">
    <text evidence="2">The sequence shown here is derived from an EMBL/GenBank/DDBJ whole genome shotgun (WGS) entry which is preliminary data.</text>
</comment>
<reference evidence="2" key="2">
    <citation type="submission" date="2022-01" db="EMBL/GenBank/DDBJ databases">
        <authorList>
            <person name="Yamashiro T."/>
            <person name="Shiraishi A."/>
            <person name="Satake H."/>
            <person name="Nakayama K."/>
        </authorList>
    </citation>
    <scope>NUCLEOTIDE SEQUENCE</scope>
</reference>
<feature type="region of interest" description="Disordered" evidence="1">
    <location>
        <begin position="213"/>
        <end position="234"/>
    </location>
</feature>
<dbReference type="Proteomes" id="UP001151760">
    <property type="component" value="Unassembled WGS sequence"/>
</dbReference>
<protein>
    <submittedName>
        <fullName evidence="2">Uncharacterized protein</fullName>
    </submittedName>
</protein>
<evidence type="ECO:0000256" key="1">
    <source>
        <dbReference type="SAM" id="MobiDB-lite"/>
    </source>
</evidence>
<evidence type="ECO:0000313" key="2">
    <source>
        <dbReference type="EMBL" id="GJT28143.1"/>
    </source>
</evidence>
<evidence type="ECO:0000313" key="3">
    <source>
        <dbReference type="Proteomes" id="UP001151760"/>
    </source>
</evidence>
<gene>
    <name evidence="2" type="ORF">Tco_0908418</name>
</gene>
<accession>A0ABQ5CP82</accession>
<dbReference type="EMBL" id="BQNB010014436">
    <property type="protein sequence ID" value="GJT28143.1"/>
    <property type="molecule type" value="Genomic_DNA"/>
</dbReference>
<organism evidence="2 3">
    <name type="scientific">Tanacetum coccineum</name>
    <dbReference type="NCBI Taxonomy" id="301880"/>
    <lineage>
        <taxon>Eukaryota</taxon>
        <taxon>Viridiplantae</taxon>
        <taxon>Streptophyta</taxon>
        <taxon>Embryophyta</taxon>
        <taxon>Tracheophyta</taxon>
        <taxon>Spermatophyta</taxon>
        <taxon>Magnoliopsida</taxon>
        <taxon>eudicotyledons</taxon>
        <taxon>Gunneridae</taxon>
        <taxon>Pentapetalae</taxon>
        <taxon>asterids</taxon>
        <taxon>campanulids</taxon>
        <taxon>Asterales</taxon>
        <taxon>Asteraceae</taxon>
        <taxon>Asteroideae</taxon>
        <taxon>Anthemideae</taxon>
        <taxon>Anthemidinae</taxon>
        <taxon>Tanacetum</taxon>
    </lineage>
</organism>
<proteinExistence type="predicted"/>
<sequence length="234" mass="22993">MAVNDGAPLRGSSGVMGDIGAIGDGGGVVVGGGDGGVIDGGGVGVVVGGVIDGGGVGVVVGDGDGGVIDGGIGVVVGDGDGGVIDGGIGVVVGGGDVGVMDGGVAVVEGGQGEGGGSGSGKRDGNVANGECLLGCPRGVDWDAIRWDAPSESVTNDMSCLGRCGGKLNGCNHHGYEHDHPQIETCHLVNFAQLSLDVLQSLEEKTHHNLRRISASEEKNQDQDDGVTEYWQMAH</sequence>
<keyword evidence="3" id="KW-1185">Reference proteome</keyword>
<name>A0ABQ5CP82_9ASTR</name>